<name>A0A0F6R0R2_9CORY</name>
<evidence type="ECO:0000256" key="1">
    <source>
        <dbReference type="SAM" id="MobiDB-lite"/>
    </source>
</evidence>
<keyword evidence="3" id="KW-1185">Reference proteome</keyword>
<evidence type="ECO:0000313" key="3">
    <source>
        <dbReference type="Proteomes" id="UP000033457"/>
    </source>
</evidence>
<organism evidence="2 3">
    <name type="scientific">Corynebacterium kutscheri</name>
    <dbReference type="NCBI Taxonomy" id="35755"/>
    <lineage>
        <taxon>Bacteria</taxon>
        <taxon>Bacillati</taxon>
        <taxon>Actinomycetota</taxon>
        <taxon>Actinomycetes</taxon>
        <taxon>Mycobacteriales</taxon>
        <taxon>Corynebacteriaceae</taxon>
        <taxon>Corynebacterium</taxon>
    </lineage>
</organism>
<protein>
    <recommendedName>
        <fullName evidence="4">Transcriptional regulator, AlpA family</fullName>
    </recommendedName>
</protein>
<dbReference type="KEGG" id="cku:UL82_08500"/>
<feature type="region of interest" description="Disordered" evidence="1">
    <location>
        <begin position="65"/>
        <end position="93"/>
    </location>
</feature>
<sequence>MNPIFIDRDTEKELWSTQQCADYCDITYNTWSNYHARKRTPPAAVIVLNKTPLWFADDIIAWKANRPGSPVDNAPRPAKLQEKNSSAHPNTPH</sequence>
<dbReference type="EMBL" id="CP011312">
    <property type="protein sequence ID" value="AKE41857.1"/>
    <property type="molecule type" value="Genomic_DNA"/>
</dbReference>
<accession>A0A0F6R0R2</accession>
<dbReference type="Proteomes" id="UP000033457">
    <property type="component" value="Chromosome"/>
</dbReference>
<gene>
    <name evidence="2" type="ORF">UL82_08500</name>
</gene>
<evidence type="ECO:0008006" key="4">
    <source>
        <dbReference type="Google" id="ProtNLM"/>
    </source>
</evidence>
<feature type="compositionally biased region" description="Polar residues" evidence="1">
    <location>
        <begin position="83"/>
        <end position="93"/>
    </location>
</feature>
<evidence type="ECO:0000313" key="2">
    <source>
        <dbReference type="EMBL" id="AKE41857.1"/>
    </source>
</evidence>
<dbReference type="HOGENOM" id="CLU_184313_0_0_11"/>
<proteinExistence type="predicted"/>
<dbReference type="AlphaFoldDB" id="A0A0F6R0R2"/>
<reference evidence="2 3" key="1">
    <citation type="journal article" date="2015" name="Genome Announc.">
        <title>Complete Genome Sequence of Corynebacterium kutscheri DSM 20755, a Corynebacterial Type Strain with Remarkably Low G+C Content of Chromosomal DNA.</title>
        <authorList>
            <person name="Ruckert C."/>
            <person name="Albersmeier A."/>
            <person name="Winkler A."/>
            <person name="Tauch A."/>
        </authorList>
    </citation>
    <scope>NUCLEOTIDE SEQUENCE [LARGE SCALE GENOMIC DNA]</scope>
    <source>
        <strain evidence="2 3">DSM 20755</strain>
    </source>
</reference>
<dbReference type="RefSeq" id="WP_046440339.1">
    <property type="nucleotide sequence ID" value="NZ_CP011312.1"/>
</dbReference>